<comment type="caution">
    <text evidence="2">The sequence shown here is derived from an EMBL/GenBank/DDBJ whole genome shotgun (WGS) entry which is preliminary data.</text>
</comment>
<dbReference type="PANTHER" id="PTHR43312:SF1">
    <property type="entry name" value="NADP-DEPENDENT OXIDOREDUCTASE DOMAIN-CONTAINING PROTEIN"/>
    <property type="match status" value="1"/>
</dbReference>
<feature type="domain" description="NADP-dependent oxidoreductase" evidence="1">
    <location>
        <begin position="9"/>
        <end position="266"/>
    </location>
</feature>
<protein>
    <submittedName>
        <fullName evidence="2">Oxidoreductase, aldo/keto reductase family protein</fullName>
    </submittedName>
</protein>
<dbReference type="AlphaFoldDB" id="C4V428"/>
<dbReference type="Proteomes" id="UP000005309">
    <property type="component" value="Unassembled WGS sequence"/>
</dbReference>
<dbReference type="CDD" id="cd19097">
    <property type="entry name" value="AKR_unchar"/>
    <property type="match status" value="1"/>
</dbReference>
<sequence length="293" mass="32085">MRKLTDKFCLGTVQFGMQYGVNNALGRQPTDAEAFAVLDTALSAGVRMFDTASAYGTSEDVLGRYGLARKGAHLASKLAPGTADCTEAVLAGLRTSLHRLDAEQLFCYMLHRADDLDKSGIMDGMCVAKDSGLTKKIGVSIYEPQDAMRAAHDDRIDVIQVPYNVLDQRLDGCSFFTLAKEHGKIIFARSVFLQGLLLMQPQEAERHVGGSGRAIACFHELARDCGCSPAEAALLYTLSHPYIDYVVFGVDTPNQLLENVTMSQKETTAVQCYRHLRGVSFNVPARVVQPNLW</sequence>
<dbReference type="SUPFAM" id="SSF51430">
    <property type="entry name" value="NAD(P)-linked oxidoreductase"/>
    <property type="match status" value="1"/>
</dbReference>
<dbReference type="PRINTS" id="PR00069">
    <property type="entry name" value="ALDKETRDTASE"/>
</dbReference>
<keyword evidence="3" id="KW-1185">Reference proteome</keyword>
<dbReference type="Gene3D" id="3.20.20.100">
    <property type="entry name" value="NADP-dependent oxidoreductase domain"/>
    <property type="match status" value="1"/>
</dbReference>
<dbReference type="eggNOG" id="COG0667">
    <property type="taxonomic scope" value="Bacteria"/>
</dbReference>
<dbReference type="HOGENOM" id="CLU_023205_11_0_9"/>
<dbReference type="OrthoDB" id="9773828at2"/>
<dbReference type="EMBL" id="ACLA01000020">
    <property type="protein sequence ID" value="EEQ48292.1"/>
    <property type="molecule type" value="Genomic_DNA"/>
</dbReference>
<dbReference type="STRING" id="638302.HMPREF0908_1272"/>
<organism evidence="2 3">
    <name type="scientific">Selenomonas flueggei ATCC 43531</name>
    <dbReference type="NCBI Taxonomy" id="638302"/>
    <lineage>
        <taxon>Bacteria</taxon>
        <taxon>Bacillati</taxon>
        <taxon>Bacillota</taxon>
        <taxon>Negativicutes</taxon>
        <taxon>Selenomonadales</taxon>
        <taxon>Selenomonadaceae</taxon>
        <taxon>Selenomonas</taxon>
    </lineage>
</organism>
<dbReference type="RefSeq" id="WP_006690006.1">
    <property type="nucleotide sequence ID" value="NZ_GG694006.1"/>
</dbReference>
<name>C4V428_9FIRM</name>
<dbReference type="GO" id="GO:0016491">
    <property type="term" value="F:oxidoreductase activity"/>
    <property type="evidence" value="ECO:0007669"/>
    <property type="project" value="InterPro"/>
</dbReference>
<proteinExistence type="predicted"/>
<reference evidence="2 3" key="1">
    <citation type="submission" date="2009-04" db="EMBL/GenBank/DDBJ databases">
        <authorList>
            <person name="Qin X."/>
            <person name="Bachman B."/>
            <person name="Battles P."/>
            <person name="Bell A."/>
            <person name="Bess C."/>
            <person name="Bickham C."/>
            <person name="Chaboub L."/>
            <person name="Chen D."/>
            <person name="Coyle M."/>
            <person name="Deiros D.R."/>
            <person name="Dinh H."/>
            <person name="Forbes L."/>
            <person name="Fowler G."/>
            <person name="Francisco L."/>
            <person name="Fu Q."/>
            <person name="Gubbala S."/>
            <person name="Hale W."/>
            <person name="Han Y."/>
            <person name="Hemphill L."/>
            <person name="Highlander S.K."/>
            <person name="Hirani K."/>
            <person name="Hogues M."/>
            <person name="Jackson L."/>
            <person name="Jakkamsetti A."/>
            <person name="Javaid M."/>
            <person name="Jiang H."/>
            <person name="Korchina V."/>
            <person name="Kovar C."/>
            <person name="Lara F."/>
            <person name="Lee S."/>
            <person name="Mata R."/>
            <person name="Mathew T."/>
            <person name="Moen C."/>
            <person name="Morales K."/>
            <person name="Munidasa M."/>
            <person name="Nazareth L."/>
            <person name="Ngo R."/>
            <person name="Nguyen L."/>
            <person name="Okwuonu G."/>
            <person name="Ongeri F."/>
            <person name="Patil S."/>
            <person name="Petrosino J."/>
            <person name="Pham C."/>
            <person name="Pham P."/>
            <person name="Pu L.-L."/>
            <person name="Puazo M."/>
            <person name="Raj R."/>
            <person name="Reid J."/>
            <person name="Rouhana J."/>
            <person name="Saada N."/>
            <person name="Shang Y."/>
            <person name="Simmons D."/>
            <person name="Thornton R."/>
            <person name="Warren J."/>
            <person name="Weissenberger G."/>
            <person name="Zhang J."/>
            <person name="Zhang L."/>
            <person name="Zhou C."/>
            <person name="Zhu D."/>
            <person name="Muzny D."/>
            <person name="Worley K."/>
            <person name="Gibbs R."/>
        </authorList>
    </citation>
    <scope>NUCLEOTIDE SEQUENCE [LARGE SCALE GENOMIC DNA]</scope>
    <source>
        <strain evidence="2 3">ATCC 43531</strain>
    </source>
</reference>
<dbReference type="InterPro" id="IPR020471">
    <property type="entry name" value="AKR"/>
</dbReference>
<evidence type="ECO:0000259" key="1">
    <source>
        <dbReference type="Pfam" id="PF00248"/>
    </source>
</evidence>
<evidence type="ECO:0000313" key="3">
    <source>
        <dbReference type="Proteomes" id="UP000005309"/>
    </source>
</evidence>
<dbReference type="InterPro" id="IPR053135">
    <property type="entry name" value="AKR2_Oxidoreductase"/>
</dbReference>
<dbReference type="PANTHER" id="PTHR43312">
    <property type="entry name" value="D-THREO-ALDOSE 1-DEHYDROGENASE"/>
    <property type="match status" value="1"/>
</dbReference>
<dbReference type="InterPro" id="IPR023210">
    <property type="entry name" value="NADP_OxRdtase_dom"/>
</dbReference>
<gene>
    <name evidence="2" type="ORF">HMPREF0908_1272</name>
</gene>
<evidence type="ECO:0000313" key="2">
    <source>
        <dbReference type="EMBL" id="EEQ48292.1"/>
    </source>
</evidence>
<accession>C4V428</accession>
<dbReference type="InterPro" id="IPR036812">
    <property type="entry name" value="NAD(P)_OxRdtase_dom_sf"/>
</dbReference>
<dbReference type="Pfam" id="PF00248">
    <property type="entry name" value="Aldo_ket_red"/>
    <property type="match status" value="1"/>
</dbReference>